<proteinExistence type="inferred from homology"/>
<feature type="region of interest" description="Disordered" evidence="9">
    <location>
        <begin position="135"/>
        <end position="178"/>
    </location>
</feature>
<dbReference type="InterPro" id="IPR034264">
    <property type="entry name" value="RBM48_RRM"/>
</dbReference>
<keyword evidence="6" id="KW-0508">mRNA splicing</keyword>
<name>A0A2G8JQ74_STIJA</name>
<keyword evidence="5 8" id="KW-0694">RNA-binding</keyword>
<gene>
    <name evidence="11" type="ORF">BSL78_25302</name>
</gene>
<evidence type="ECO:0000256" key="8">
    <source>
        <dbReference type="PROSITE-ProRule" id="PRU00176"/>
    </source>
</evidence>
<evidence type="ECO:0000256" key="5">
    <source>
        <dbReference type="ARBA" id="ARBA00022884"/>
    </source>
</evidence>
<keyword evidence="12" id="KW-1185">Reference proteome</keyword>
<feature type="compositionally biased region" description="Polar residues" evidence="9">
    <location>
        <begin position="149"/>
        <end position="161"/>
    </location>
</feature>
<dbReference type="GO" id="GO:0005681">
    <property type="term" value="C:spliceosomal complex"/>
    <property type="evidence" value="ECO:0007669"/>
    <property type="project" value="UniProtKB-KW"/>
</dbReference>
<evidence type="ECO:0000313" key="12">
    <source>
        <dbReference type="Proteomes" id="UP000230750"/>
    </source>
</evidence>
<comment type="function">
    <text evidence="7">As a component of the minor spliceosome, involved in the splicing of U12-type introns in pre-mRNAs.</text>
</comment>
<feature type="domain" description="RRM" evidence="10">
    <location>
        <begin position="33"/>
        <end position="113"/>
    </location>
</feature>
<comment type="caution">
    <text evidence="11">The sequence shown here is derived from an EMBL/GenBank/DDBJ whole genome shotgun (WGS) entry which is preliminary data.</text>
</comment>
<dbReference type="PROSITE" id="PS50102">
    <property type="entry name" value="RRM"/>
    <property type="match status" value="1"/>
</dbReference>
<dbReference type="PANTHER" id="PTHR20957:SF0">
    <property type="entry name" value="RNA-BINDING PROTEIN 48"/>
    <property type="match status" value="1"/>
</dbReference>
<dbReference type="SUPFAM" id="SSF54928">
    <property type="entry name" value="RNA-binding domain, RBD"/>
    <property type="match status" value="1"/>
</dbReference>
<dbReference type="STRING" id="307972.A0A2G8JQ74"/>
<sequence length="178" mass="20747">MNPKKKIGSRRPAYRDSKEDKAVKVYTINQESRYILVKGIPKISNITEEVLKPFSLYGAIQEYRILDDYPDAEEFTTVYWIKYVEIQSARVAKRKMNNQSFYGSILKVNYGPEYEEVEDTRQKLIERRKAVARRLRNLGRNKETKDSHSVNSATSQESAHPSSVERPQLKTSLHIKSF</sequence>
<evidence type="ECO:0000259" key="10">
    <source>
        <dbReference type="PROSITE" id="PS50102"/>
    </source>
</evidence>
<dbReference type="InterPro" id="IPR035979">
    <property type="entry name" value="RBD_domain_sf"/>
</dbReference>
<dbReference type="GO" id="GO:0008380">
    <property type="term" value="P:RNA splicing"/>
    <property type="evidence" value="ECO:0007669"/>
    <property type="project" value="UniProtKB-KW"/>
</dbReference>
<dbReference type="CDD" id="cd12442">
    <property type="entry name" value="RRM_RBM48"/>
    <property type="match status" value="1"/>
</dbReference>
<accession>A0A2G8JQ74</accession>
<evidence type="ECO:0000256" key="7">
    <source>
        <dbReference type="ARBA" id="ARBA00035004"/>
    </source>
</evidence>
<evidence type="ECO:0000256" key="3">
    <source>
        <dbReference type="ARBA" id="ARBA00022664"/>
    </source>
</evidence>
<comment type="similarity">
    <text evidence="1">Belongs to the RBM48 family.</text>
</comment>
<evidence type="ECO:0000256" key="2">
    <source>
        <dbReference type="ARBA" id="ARBA00015189"/>
    </source>
</evidence>
<dbReference type="InterPro" id="IPR039599">
    <property type="entry name" value="RBM48"/>
</dbReference>
<evidence type="ECO:0000313" key="11">
    <source>
        <dbReference type="EMBL" id="PIK37860.1"/>
    </source>
</evidence>
<dbReference type="GO" id="GO:0005654">
    <property type="term" value="C:nucleoplasm"/>
    <property type="evidence" value="ECO:0007669"/>
    <property type="project" value="TreeGrafter"/>
</dbReference>
<organism evidence="11 12">
    <name type="scientific">Stichopus japonicus</name>
    <name type="common">Sea cucumber</name>
    <dbReference type="NCBI Taxonomy" id="307972"/>
    <lineage>
        <taxon>Eukaryota</taxon>
        <taxon>Metazoa</taxon>
        <taxon>Echinodermata</taxon>
        <taxon>Eleutherozoa</taxon>
        <taxon>Echinozoa</taxon>
        <taxon>Holothuroidea</taxon>
        <taxon>Aspidochirotacea</taxon>
        <taxon>Aspidochirotida</taxon>
        <taxon>Stichopodidae</taxon>
        <taxon>Apostichopus</taxon>
    </lineage>
</organism>
<keyword evidence="3" id="KW-0507">mRNA processing</keyword>
<dbReference type="InterPro" id="IPR012677">
    <property type="entry name" value="Nucleotide-bd_a/b_plait_sf"/>
</dbReference>
<evidence type="ECO:0000256" key="1">
    <source>
        <dbReference type="ARBA" id="ARBA00006938"/>
    </source>
</evidence>
<dbReference type="OrthoDB" id="78358at2759"/>
<evidence type="ECO:0000256" key="6">
    <source>
        <dbReference type="ARBA" id="ARBA00023187"/>
    </source>
</evidence>
<dbReference type="PANTHER" id="PTHR20957">
    <property type="entry name" value="RNA-BINDING PROTEIN 48"/>
    <property type="match status" value="1"/>
</dbReference>
<reference evidence="11 12" key="1">
    <citation type="journal article" date="2017" name="PLoS Biol.">
        <title>The sea cucumber genome provides insights into morphological evolution and visceral regeneration.</title>
        <authorList>
            <person name="Zhang X."/>
            <person name="Sun L."/>
            <person name="Yuan J."/>
            <person name="Sun Y."/>
            <person name="Gao Y."/>
            <person name="Zhang L."/>
            <person name="Li S."/>
            <person name="Dai H."/>
            <person name="Hamel J.F."/>
            <person name="Liu C."/>
            <person name="Yu Y."/>
            <person name="Liu S."/>
            <person name="Lin W."/>
            <person name="Guo K."/>
            <person name="Jin S."/>
            <person name="Xu P."/>
            <person name="Storey K.B."/>
            <person name="Huan P."/>
            <person name="Zhang T."/>
            <person name="Zhou Y."/>
            <person name="Zhang J."/>
            <person name="Lin C."/>
            <person name="Li X."/>
            <person name="Xing L."/>
            <person name="Huo D."/>
            <person name="Sun M."/>
            <person name="Wang L."/>
            <person name="Mercier A."/>
            <person name="Li F."/>
            <person name="Yang H."/>
            <person name="Xiang J."/>
        </authorList>
    </citation>
    <scope>NUCLEOTIDE SEQUENCE [LARGE SCALE GENOMIC DNA]</scope>
    <source>
        <strain evidence="11">Shaxun</strain>
        <tissue evidence="11">Muscle</tissue>
    </source>
</reference>
<dbReference type="AlphaFoldDB" id="A0A2G8JQ74"/>
<keyword evidence="4" id="KW-0747">Spliceosome</keyword>
<dbReference type="EMBL" id="MRZV01001438">
    <property type="protein sequence ID" value="PIK37860.1"/>
    <property type="molecule type" value="Genomic_DNA"/>
</dbReference>
<dbReference type="Gene3D" id="3.30.70.330">
    <property type="match status" value="1"/>
</dbReference>
<dbReference type="GO" id="GO:0006397">
    <property type="term" value="P:mRNA processing"/>
    <property type="evidence" value="ECO:0007669"/>
    <property type="project" value="UniProtKB-KW"/>
</dbReference>
<dbReference type="InterPro" id="IPR000504">
    <property type="entry name" value="RRM_dom"/>
</dbReference>
<evidence type="ECO:0000256" key="9">
    <source>
        <dbReference type="SAM" id="MobiDB-lite"/>
    </source>
</evidence>
<evidence type="ECO:0000256" key="4">
    <source>
        <dbReference type="ARBA" id="ARBA00022728"/>
    </source>
</evidence>
<dbReference type="GO" id="GO:0003723">
    <property type="term" value="F:RNA binding"/>
    <property type="evidence" value="ECO:0007669"/>
    <property type="project" value="UniProtKB-UniRule"/>
</dbReference>
<protein>
    <recommendedName>
        <fullName evidence="2">RNA-binding protein 48</fullName>
    </recommendedName>
</protein>
<dbReference type="Proteomes" id="UP000230750">
    <property type="component" value="Unassembled WGS sequence"/>
</dbReference>